<protein>
    <submittedName>
        <fullName evidence="1">Uncharacterized protein</fullName>
    </submittedName>
</protein>
<dbReference type="AlphaFoldDB" id="A0A814UT60"/>
<evidence type="ECO:0000313" key="2">
    <source>
        <dbReference type="Proteomes" id="UP000663889"/>
    </source>
</evidence>
<sequence>MKNIEQEHNVLKQRLSQQTISKTLLAQIDQWKKKSIERTQWAAQIVRTNLQRFTEELNNHMSDLINKLSNELRLSREKSEYSEDDLHR</sequence>
<accession>A0A814UT60</accession>
<reference evidence="1" key="1">
    <citation type="submission" date="2021-02" db="EMBL/GenBank/DDBJ databases">
        <authorList>
            <person name="Nowell W R."/>
        </authorList>
    </citation>
    <scope>NUCLEOTIDE SEQUENCE</scope>
</reference>
<evidence type="ECO:0000313" key="1">
    <source>
        <dbReference type="EMBL" id="CAF1178165.1"/>
    </source>
</evidence>
<dbReference type="EMBL" id="CAJNOU010001262">
    <property type="protein sequence ID" value="CAF1178165.1"/>
    <property type="molecule type" value="Genomic_DNA"/>
</dbReference>
<comment type="caution">
    <text evidence="1">The sequence shown here is derived from an EMBL/GenBank/DDBJ whole genome shotgun (WGS) entry which is preliminary data.</text>
</comment>
<dbReference type="Proteomes" id="UP000663889">
    <property type="component" value="Unassembled WGS sequence"/>
</dbReference>
<name>A0A814UT60_9BILA</name>
<organism evidence="1 2">
    <name type="scientific">Rotaria sordida</name>
    <dbReference type="NCBI Taxonomy" id="392033"/>
    <lineage>
        <taxon>Eukaryota</taxon>
        <taxon>Metazoa</taxon>
        <taxon>Spiralia</taxon>
        <taxon>Gnathifera</taxon>
        <taxon>Rotifera</taxon>
        <taxon>Eurotatoria</taxon>
        <taxon>Bdelloidea</taxon>
        <taxon>Philodinida</taxon>
        <taxon>Philodinidae</taxon>
        <taxon>Rotaria</taxon>
    </lineage>
</organism>
<gene>
    <name evidence="1" type="ORF">SEV965_LOCUS19900</name>
</gene>
<proteinExistence type="predicted"/>